<organism evidence="3 4">
    <name type="scientific">Aphis craccivora</name>
    <name type="common">Cowpea aphid</name>
    <dbReference type="NCBI Taxonomy" id="307492"/>
    <lineage>
        <taxon>Eukaryota</taxon>
        <taxon>Metazoa</taxon>
        <taxon>Ecdysozoa</taxon>
        <taxon>Arthropoda</taxon>
        <taxon>Hexapoda</taxon>
        <taxon>Insecta</taxon>
        <taxon>Pterygota</taxon>
        <taxon>Neoptera</taxon>
        <taxon>Paraneoptera</taxon>
        <taxon>Hemiptera</taxon>
        <taxon>Sternorrhyncha</taxon>
        <taxon>Aphidomorpha</taxon>
        <taxon>Aphidoidea</taxon>
        <taxon>Aphididae</taxon>
        <taxon>Aphidini</taxon>
        <taxon>Aphis</taxon>
        <taxon>Aphis</taxon>
    </lineage>
</organism>
<dbReference type="OrthoDB" id="6745260at2759"/>
<dbReference type="Proteomes" id="UP000478052">
    <property type="component" value="Unassembled WGS sequence"/>
</dbReference>
<comment type="caution">
    <text evidence="3">The sequence shown here is derived from an EMBL/GenBank/DDBJ whole genome shotgun (WGS) entry which is preliminary data.</text>
</comment>
<dbReference type="PANTHER" id="PTHR47272">
    <property type="entry name" value="DDE_TNP_1_7 DOMAIN-CONTAINING PROTEIN"/>
    <property type="match status" value="1"/>
</dbReference>
<dbReference type="InterPro" id="IPR029526">
    <property type="entry name" value="PGBD"/>
</dbReference>
<dbReference type="AlphaFoldDB" id="A0A6G0VPC7"/>
<accession>A0A6G0VPC7</accession>
<feature type="non-terminal residue" evidence="3">
    <location>
        <position position="572"/>
    </location>
</feature>
<evidence type="ECO:0000313" key="4">
    <source>
        <dbReference type="Proteomes" id="UP000478052"/>
    </source>
</evidence>
<gene>
    <name evidence="3" type="ORF">FWK35_00038959</name>
</gene>
<reference evidence="3 4" key="1">
    <citation type="submission" date="2019-08" db="EMBL/GenBank/DDBJ databases">
        <title>Whole genome of Aphis craccivora.</title>
        <authorList>
            <person name="Voronova N.V."/>
            <person name="Shulinski R.S."/>
            <person name="Bandarenka Y.V."/>
            <person name="Zhorov D.G."/>
            <person name="Warner D."/>
        </authorList>
    </citation>
    <scope>NUCLEOTIDE SEQUENCE [LARGE SCALE GENOMIC DNA]</scope>
    <source>
        <strain evidence="3">180601</strain>
        <tissue evidence="3">Whole Body</tissue>
    </source>
</reference>
<evidence type="ECO:0000256" key="1">
    <source>
        <dbReference type="SAM" id="MobiDB-lite"/>
    </source>
</evidence>
<feature type="domain" description="PiggyBac transposable element-derived protein" evidence="2">
    <location>
        <begin position="127"/>
        <end position="489"/>
    </location>
</feature>
<dbReference type="Pfam" id="PF13843">
    <property type="entry name" value="DDE_Tnp_1_7"/>
    <property type="match status" value="1"/>
</dbReference>
<name>A0A6G0VPC7_APHCR</name>
<feature type="compositionally biased region" description="Acidic residues" evidence="1">
    <location>
        <begin position="527"/>
        <end position="538"/>
    </location>
</feature>
<keyword evidence="4" id="KW-1185">Reference proteome</keyword>
<dbReference type="EMBL" id="VUJU01014916">
    <property type="protein sequence ID" value="KAF0698895.1"/>
    <property type="molecule type" value="Genomic_DNA"/>
</dbReference>
<feature type="region of interest" description="Disordered" evidence="1">
    <location>
        <begin position="527"/>
        <end position="558"/>
    </location>
</feature>
<protein>
    <submittedName>
        <fullName evidence="3">PiggyBac transposable element-derived protein 3-like</fullName>
    </submittedName>
</protein>
<dbReference type="PANTHER" id="PTHR47272:SF2">
    <property type="entry name" value="PIGGYBAC TRANSPOSABLE ELEMENT-DERIVED PROTEIN 3-LIKE"/>
    <property type="match status" value="1"/>
</dbReference>
<evidence type="ECO:0000313" key="3">
    <source>
        <dbReference type="EMBL" id="KAF0698895.1"/>
    </source>
</evidence>
<sequence length="572" mass="67118">MSKLTPQEIMSLIHDGNTSDFNECSDDEISFNVNEFEVDAINWDELDVLQKELEIADNSNYQDLSMLVNENSIDDENNQVPHIINSSIQNKFTSDFAWGSNLKFSNKSKFIRKSTNDFNQYQRTEWTPSDYFKHFIPDQIMENFSFHTNSRYVEQRGKSLKTTSIEIKKFFGISIFMSSMGYPQIRMYWTKGTRVPLVSNNMARDRYFLIRSNLKIVNDFSISDEIKKKDFLWKIRPILDSVRNCCLQLIRDTHLSIDEQIIPFTGSTRLKQYVKGKPNPEGLKNFVLADRNGLILDFFIYQGKKTTINHEDCEFSLTLAESVVWHLSETVPPKTCLYFDRYFTTEKLVQILLKKKIFSTGTVMKNHLPKNITLISDKAMMKSNRGTSKQYVREDKKMVLVKWFDNKPIHLLSSESGKEPKDTCRRWSKKEFKKIDVERPNCVKNYNTFMGGVDLCDRMIALYRMKSRTNKWTIRTIFHFVDLSIVNAWILYKKDCESKNILKKKIMPLLEFRIEVARTLIMDGGEDTDVSDREDDSQEENKGWYNNLPPKEFRKSGQHLPVAEELNFPNRC</sequence>
<evidence type="ECO:0000259" key="2">
    <source>
        <dbReference type="Pfam" id="PF13843"/>
    </source>
</evidence>
<proteinExistence type="predicted"/>